<dbReference type="PANTHER" id="PTHR37610">
    <property type="entry name" value="CCHC-TYPE DOMAIN-CONTAINING PROTEIN"/>
    <property type="match status" value="1"/>
</dbReference>
<comment type="pathway">
    <text evidence="2">Cofactor biosynthesis; molybdopterin biosynthesis.</text>
</comment>
<comment type="caution">
    <text evidence="8">The sequence shown here is derived from an EMBL/GenBank/DDBJ whole genome shotgun (WGS) entry which is preliminary data.</text>
</comment>
<dbReference type="InterPro" id="IPR047594">
    <property type="entry name" value="MoaC_bact/euk"/>
</dbReference>
<dbReference type="NCBIfam" id="NF006870">
    <property type="entry name" value="PRK09364.1"/>
    <property type="match status" value="1"/>
</dbReference>
<dbReference type="InterPro" id="IPR002820">
    <property type="entry name" value="Mopterin_CF_biosynth-C_dom"/>
</dbReference>
<dbReference type="InterPro" id="IPR023045">
    <property type="entry name" value="MoaC"/>
</dbReference>
<name>A0A8X8YNT0_SALSN</name>
<evidence type="ECO:0000259" key="7">
    <source>
        <dbReference type="Pfam" id="PF01967"/>
    </source>
</evidence>
<evidence type="ECO:0000256" key="3">
    <source>
        <dbReference type="ARBA" id="ARBA00012575"/>
    </source>
</evidence>
<feature type="region of interest" description="Disordered" evidence="6">
    <location>
        <begin position="177"/>
        <end position="242"/>
    </location>
</feature>
<accession>A0A8X8YNT0</accession>
<dbReference type="GO" id="GO:0006777">
    <property type="term" value="P:Mo-molybdopterin cofactor biosynthetic process"/>
    <property type="evidence" value="ECO:0007669"/>
    <property type="project" value="UniProtKB-KW"/>
</dbReference>
<evidence type="ECO:0000313" key="8">
    <source>
        <dbReference type="EMBL" id="KAG6435846.1"/>
    </source>
</evidence>
<dbReference type="GO" id="GO:0061799">
    <property type="term" value="F:cyclic pyranopterin monophosphate synthase activity"/>
    <property type="evidence" value="ECO:0007669"/>
    <property type="project" value="UniProtKB-EC"/>
</dbReference>
<evidence type="ECO:0000256" key="6">
    <source>
        <dbReference type="SAM" id="MobiDB-lite"/>
    </source>
</evidence>
<dbReference type="EC" id="4.6.1.17" evidence="3"/>
<feature type="compositionally biased region" description="Basic and acidic residues" evidence="6">
    <location>
        <begin position="214"/>
        <end position="231"/>
    </location>
</feature>
<dbReference type="AlphaFoldDB" id="A0A8X8YNT0"/>
<protein>
    <recommendedName>
        <fullName evidence="3">cyclic pyranopterin monophosphate synthase</fullName>
        <ecNumber evidence="3">4.6.1.17</ecNumber>
    </recommendedName>
</protein>
<reference evidence="8" key="2">
    <citation type="submission" date="2020-08" db="EMBL/GenBank/DDBJ databases">
        <title>Plant Genome Project.</title>
        <authorList>
            <person name="Zhang R.-G."/>
        </authorList>
    </citation>
    <scope>NUCLEOTIDE SEQUENCE</scope>
    <source>
        <strain evidence="8">Huo1</strain>
        <tissue evidence="8">Leaf</tissue>
    </source>
</reference>
<keyword evidence="5" id="KW-0456">Lyase</keyword>
<dbReference type="SUPFAM" id="SSF55040">
    <property type="entry name" value="Molybdenum cofactor biosynthesis protein C, MoaC"/>
    <property type="match status" value="1"/>
</dbReference>
<dbReference type="InterPro" id="IPR036522">
    <property type="entry name" value="MoaC_sf"/>
</dbReference>
<keyword evidence="4" id="KW-0501">Molybdenum cofactor biosynthesis</keyword>
<feature type="compositionally biased region" description="Low complexity" evidence="6">
    <location>
        <begin position="201"/>
        <end position="213"/>
    </location>
</feature>
<evidence type="ECO:0000256" key="1">
    <source>
        <dbReference type="ARBA" id="ARBA00001637"/>
    </source>
</evidence>
<proteinExistence type="predicted"/>
<dbReference type="Pfam" id="PF01967">
    <property type="entry name" value="MoaC"/>
    <property type="match status" value="1"/>
</dbReference>
<comment type="catalytic activity">
    <reaction evidence="1">
        <text>(8S)-3',8-cyclo-7,8-dihydroguanosine 5'-triphosphate = cyclic pyranopterin phosphate + diphosphate</text>
        <dbReference type="Rhea" id="RHEA:49580"/>
        <dbReference type="ChEBI" id="CHEBI:33019"/>
        <dbReference type="ChEBI" id="CHEBI:59648"/>
        <dbReference type="ChEBI" id="CHEBI:131766"/>
        <dbReference type="EC" id="4.6.1.17"/>
    </reaction>
</comment>
<dbReference type="NCBIfam" id="TIGR00581">
    <property type="entry name" value="moaC"/>
    <property type="match status" value="1"/>
</dbReference>
<sequence length="391" mass="43307">MGEIDPSYNRWQQRDDCYFNWIINNIDASLVNEVSQYETAYDLWDSLATTYGSGADQFQISDLHRQAYSIKQGDSSLENLLQKLQDLWISIDTRDPNPMDTPSSIEKYNQNTQRHILYQFMWALDDHRYRKIKREILNMDLIPTARKAYGLVRRESVNEKLLNPETKESGIGAETVKAEEAGEPQQPSLTTAPPTPKIQRAAAAVAASSTVAAEKPEPRKCPKLDPEHIPERVPPSGLSHVDGKGEARLVDISSKEITKRVALASCKVVLGQKVFDLVSANQMEKGDVLGVAKIAGVCAAKQTSNLIPLCHSINLSRVHVDLDLNPRNFSIEVRGEAVSTGRTGVEMEALTAVTVAGLTVYDMCKVASKDIVITDVRLEQKSGGKSGDWSR</sequence>
<dbReference type="Gene3D" id="3.30.70.640">
    <property type="entry name" value="Molybdopterin cofactor biosynthesis C (MoaC) domain"/>
    <property type="match status" value="1"/>
</dbReference>
<evidence type="ECO:0000313" key="9">
    <source>
        <dbReference type="Proteomes" id="UP000298416"/>
    </source>
</evidence>
<feature type="domain" description="Molybdopterin cofactor biosynthesis C (MoaC)" evidence="7">
    <location>
        <begin position="250"/>
        <end position="384"/>
    </location>
</feature>
<dbReference type="PANTHER" id="PTHR37610:SF38">
    <property type="entry name" value="RETROTRANSPOSON COPIA-LIKE N-TERMINAL DOMAIN-CONTAINING PROTEIN"/>
    <property type="match status" value="1"/>
</dbReference>
<evidence type="ECO:0000256" key="4">
    <source>
        <dbReference type="ARBA" id="ARBA00023150"/>
    </source>
</evidence>
<dbReference type="EMBL" id="PNBA02000001">
    <property type="protein sequence ID" value="KAG6435846.1"/>
    <property type="molecule type" value="Genomic_DNA"/>
</dbReference>
<keyword evidence="9" id="KW-1185">Reference proteome</keyword>
<evidence type="ECO:0000256" key="2">
    <source>
        <dbReference type="ARBA" id="ARBA00005046"/>
    </source>
</evidence>
<evidence type="ECO:0000256" key="5">
    <source>
        <dbReference type="ARBA" id="ARBA00023239"/>
    </source>
</evidence>
<dbReference type="CDD" id="cd01420">
    <property type="entry name" value="MoaC_PE"/>
    <property type="match status" value="1"/>
</dbReference>
<organism evidence="8">
    <name type="scientific">Salvia splendens</name>
    <name type="common">Scarlet sage</name>
    <dbReference type="NCBI Taxonomy" id="180675"/>
    <lineage>
        <taxon>Eukaryota</taxon>
        <taxon>Viridiplantae</taxon>
        <taxon>Streptophyta</taxon>
        <taxon>Embryophyta</taxon>
        <taxon>Tracheophyta</taxon>
        <taxon>Spermatophyta</taxon>
        <taxon>Magnoliopsida</taxon>
        <taxon>eudicotyledons</taxon>
        <taxon>Gunneridae</taxon>
        <taxon>Pentapetalae</taxon>
        <taxon>asterids</taxon>
        <taxon>lamiids</taxon>
        <taxon>Lamiales</taxon>
        <taxon>Lamiaceae</taxon>
        <taxon>Nepetoideae</taxon>
        <taxon>Mentheae</taxon>
        <taxon>Salviinae</taxon>
        <taxon>Salvia</taxon>
        <taxon>Salvia subgen. Calosphace</taxon>
        <taxon>core Calosphace</taxon>
    </lineage>
</organism>
<reference evidence="8" key="1">
    <citation type="submission" date="2018-01" db="EMBL/GenBank/DDBJ databases">
        <authorList>
            <person name="Mao J.F."/>
        </authorList>
    </citation>
    <scope>NUCLEOTIDE SEQUENCE</scope>
    <source>
        <strain evidence="8">Huo1</strain>
        <tissue evidence="8">Leaf</tissue>
    </source>
</reference>
<gene>
    <name evidence="8" type="ORF">SASPL_100725</name>
</gene>
<dbReference type="Proteomes" id="UP000298416">
    <property type="component" value="Unassembled WGS sequence"/>
</dbReference>